<comment type="similarity">
    <text evidence="2">Belongs to the MotB family.</text>
</comment>
<evidence type="ECO:0000256" key="8">
    <source>
        <dbReference type="SAM" id="MobiDB-lite"/>
    </source>
</evidence>
<evidence type="ECO:0000256" key="2">
    <source>
        <dbReference type="ARBA" id="ARBA00008914"/>
    </source>
</evidence>
<dbReference type="CDD" id="cd07185">
    <property type="entry name" value="OmpA_C-like"/>
    <property type="match status" value="1"/>
</dbReference>
<comment type="subcellular location">
    <subcellularLocation>
        <location evidence="1">Cell membrane</location>
        <topology evidence="1">Single-pass membrane protein</topology>
    </subcellularLocation>
</comment>
<keyword evidence="6 7" id="KW-0472">Membrane</keyword>
<keyword evidence="5 9" id="KW-1133">Transmembrane helix</keyword>
<proteinExistence type="inferred from homology"/>
<dbReference type="InterPro" id="IPR006665">
    <property type="entry name" value="OmpA-like"/>
</dbReference>
<evidence type="ECO:0000313" key="12">
    <source>
        <dbReference type="Proteomes" id="UP000509367"/>
    </source>
</evidence>
<keyword evidence="4 9" id="KW-0812">Transmembrane</keyword>
<feature type="transmembrane region" description="Helical" evidence="9">
    <location>
        <begin position="30"/>
        <end position="49"/>
    </location>
</feature>
<evidence type="ECO:0000256" key="3">
    <source>
        <dbReference type="ARBA" id="ARBA00022475"/>
    </source>
</evidence>
<evidence type="ECO:0000256" key="7">
    <source>
        <dbReference type="PROSITE-ProRule" id="PRU00473"/>
    </source>
</evidence>
<evidence type="ECO:0000256" key="6">
    <source>
        <dbReference type="ARBA" id="ARBA00023136"/>
    </source>
</evidence>
<evidence type="ECO:0000256" key="5">
    <source>
        <dbReference type="ARBA" id="ARBA00022989"/>
    </source>
</evidence>
<dbReference type="Proteomes" id="UP000509367">
    <property type="component" value="Chromosome"/>
</dbReference>
<dbReference type="RefSeq" id="WP_175277523.1">
    <property type="nucleotide sequence ID" value="NZ_CP054836.1"/>
</dbReference>
<feature type="region of interest" description="Disordered" evidence="8">
    <location>
        <begin position="174"/>
        <end position="223"/>
    </location>
</feature>
<evidence type="ECO:0000259" key="10">
    <source>
        <dbReference type="PROSITE" id="PS51123"/>
    </source>
</evidence>
<feature type="domain" description="OmpA-like" evidence="10">
    <location>
        <begin position="295"/>
        <end position="413"/>
    </location>
</feature>
<feature type="region of interest" description="Disordered" evidence="8">
    <location>
        <begin position="74"/>
        <end position="109"/>
    </location>
</feature>
<evidence type="ECO:0000256" key="9">
    <source>
        <dbReference type="SAM" id="Phobius"/>
    </source>
</evidence>
<dbReference type="EMBL" id="CP054836">
    <property type="protein sequence ID" value="QKV19631.1"/>
    <property type="molecule type" value="Genomic_DNA"/>
</dbReference>
<dbReference type="InterPro" id="IPR036737">
    <property type="entry name" value="OmpA-like_sf"/>
</dbReference>
<evidence type="ECO:0000313" key="11">
    <source>
        <dbReference type="EMBL" id="QKV19631.1"/>
    </source>
</evidence>
<dbReference type="Gene3D" id="3.30.1330.60">
    <property type="entry name" value="OmpA-like domain"/>
    <property type="match status" value="1"/>
</dbReference>
<reference evidence="11 12" key="1">
    <citation type="submission" date="2020-06" db="EMBL/GenBank/DDBJ databases">
        <title>Oricola thermophila sp. nov. isolated from a tidal sediments.</title>
        <authorList>
            <person name="Kwon K.K."/>
            <person name="Yang S.-H."/>
            <person name="Park M.-J."/>
        </authorList>
    </citation>
    <scope>NUCLEOTIDE SEQUENCE [LARGE SCALE GENOMIC DNA]</scope>
    <source>
        <strain evidence="11 12">MEBiC13590</strain>
    </source>
</reference>
<dbReference type="AlphaFoldDB" id="A0A6N1VFD3"/>
<sequence length="414" mass="45005">MNGPDTAQEIIIIKRDREGEHGHHGGAWKIAFADFMTALMALFLVLWLINAADEETKKAVASYFNPVKLVERNRTEKGVHDSQGVQDEEPENPNGKFPESMPSEDAPQQEITDAELFSDPFAVLDVIASNDEPKDVQNKQEGGGREGNDAINDAAGGEAFMDPFSPNFWNEEIRNSNDSGQLTGIYESEGHSEDADGQMAAAPGGGDGEGIERPADENDVEGTAAQARGIDHPRIPEGIVEDAIDETGKEDERATAVQDAASELRRKITAELNAAFGEDSEIVKELAVTAQGDDVMISLTDSLDISMYEIGSAVPSPELVTALEKVGAVLAEQEGGVRIQGHTDARPFRSGGYDNWRLSAARAQSAYYMLLRGGLEETRVREISGFADRELLDAEDPFSYRNRRIEVLVEVPAE</sequence>
<keyword evidence="12" id="KW-1185">Reference proteome</keyword>
<evidence type="ECO:0000256" key="1">
    <source>
        <dbReference type="ARBA" id="ARBA00004162"/>
    </source>
</evidence>
<protein>
    <submittedName>
        <fullName evidence="11">MotB family protein</fullName>
    </submittedName>
</protein>
<dbReference type="NCBIfam" id="NF004651">
    <property type="entry name" value="PRK05996.1"/>
    <property type="match status" value="1"/>
</dbReference>
<dbReference type="InterPro" id="IPR050330">
    <property type="entry name" value="Bact_OuterMem_StrucFunc"/>
</dbReference>
<dbReference type="PANTHER" id="PTHR30329">
    <property type="entry name" value="STATOR ELEMENT OF FLAGELLAR MOTOR COMPLEX"/>
    <property type="match status" value="1"/>
</dbReference>
<dbReference type="Pfam" id="PF00691">
    <property type="entry name" value="OmpA"/>
    <property type="match status" value="1"/>
</dbReference>
<accession>A0A6N1VFD3</accession>
<dbReference type="PANTHER" id="PTHR30329:SF21">
    <property type="entry name" value="LIPOPROTEIN YIAD-RELATED"/>
    <property type="match status" value="1"/>
</dbReference>
<keyword evidence="3" id="KW-1003">Cell membrane</keyword>
<dbReference type="PROSITE" id="PS51123">
    <property type="entry name" value="OMPA_2"/>
    <property type="match status" value="1"/>
</dbReference>
<dbReference type="Pfam" id="PF13677">
    <property type="entry name" value="MotB_plug"/>
    <property type="match status" value="1"/>
</dbReference>
<gene>
    <name evidence="11" type="ORF">HTY61_14810</name>
</gene>
<feature type="compositionally biased region" description="Basic and acidic residues" evidence="8">
    <location>
        <begin position="131"/>
        <end position="148"/>
    </location>
</feature>
<organism evidence="11 12">
    <name type="scientific">Oricola thermophila</name>
    <dbReference type="NCBI Taxonomy" id="2742145"/>
    <lineage>
        <taxon>Bacteria</taxon>
        <taxon>Pseudomonadati</taxon>
        <taxon>Pseudomonadota</taxon>
        <taxon>Alphaproteobacteria</taxon>
        <taxon>Hyphomicrobiales</taxon>
        <taxon>Ahrensiaceae</taxon>
        <taxon>Oricola</taxon>
    </lineage>
</organism>
<name>A0A6N1VFD3_9HYPH</name>
<dbReference type="KEGG" id="orm:HTY61_14810"/>
<feature type="region of interest" description="Disordered" evidence="8">
    <location>
        <begin position="128"/>
        <end position="155"/>
    </location>
</feature>
<dbReference type="SUPFAM" id="SSF103088">
    <property type="entry name" value="OmpA-like"/>
    <property type="match status" value="1"/>
</dbReference>
<dbReference type="GO" id="GO:0005886">
    <property type="term" value="C:plasma membrane"/>
    <property type="evidence" value="ECO:0007669"/>
    <property type="project" value="UniProtKB-SubCell"/>
</dbReference>
<dbReference type="InterPro" id="IPR025713">
    <property type="entry name" value="MotB-like_N_dom"/>
</dbReference>
<evidence type="ECO:0000256" key="4">
    <source>
        <dbReference type="ARBA" id="ARBA00022692"/>
    </source>
</evidence>